<comment type="similarity">
    <text evidence="2 14 16">Belongs to the thiolase-like superfamily. Beta-ketoacyl-ACP synthases family.</text>
</comment>
<dbReference type="AlphaFoldDB" id="A0A1M5U7U1"/>
<evidence type="ECO:0000256" key="12">
    <source>
        <dbReference type="ARBA" id="ARBA00047318"/>
    </source>
</evidence>
<gene>
    <name evidence="18" type="ORF">SAMN02745941_00435</name>
</gene>
<reference evidence="18 19" key="1">
    <citation type="submission" date="2016-11" db="EMBL/GenBank/DDBJ databases">
        <authorList>
            <person name="Jaros S."/>
            <person name="Januszkiewicz K."/>
            <person name="Wedrychowicz H."/>
        </authorList>
    </citation>
    <scope>NUCLEOTIDE SEQUENCE [LARGE SCALE GENOMIC DNA]</scope>
    <source>
        <strain evidence="18 19">DSM 6191</strain>
    </source>
</reference>
<evidence type="ECO:0000256" key="3">
    <source>
        <dbReference type="ARBA" id="ARBA00012356"/>
    </source>
</evidence>
<dbReference type="PROSITE" id="PS52004">
    <property type="entry name" value="KS3_2"/>
    <property type="match status" value="1"/>
</dbReference>
<evidence type="ECO:0000256" key="9">
    <source>
        <dbReference type="ARBA" id="ARBA00023160"/>
    </source>
</evidence>
<sequence>MKKRVVITGMGVVSSVGMGTEEFWNNIKEGKSGISKIERVDVSDIPTKVAAEIKDFNGELYISKKEIRRTDRFSQYAIAAAQMAIENSKIDLDIINKERLGVIVGSGIGGIETLENQHKVLLEKGPGRVSPFLVPMMISNMASGLIAIKYGAKGFVECAVTACATSTNTIGDAFKVIQRGDADVIIAGGAEACITRLCLAGFSSSKAMTIDENPETASRPFDKNRDGFVMGEGAGMLILEEYSKALERNANIIAEIVGYGCTNDAYHITSPAEKGEGAARCMKMAIEDAEISPTDIGYVNAHGTSTEVGDKNETAAIKTVFGDYAYDISISSTKSMTGHMLGATGAVEAIITALSIKDGFIPPTINYSTPDENCDLDYTPNKGKVKAISYGITNSLGFGGHNASLILKKYKD</sequence>
<comment type="catalytic activity">
    <reaction evidence="12 14">
        <text>(9Z)-hexadecenoyl-[ACP] + malonyl-[ACP] + H(+) = 3-oxo-(11Z)-octadecenoyl-[ACP] + holo-[ACP] + CO2</text>
        <dbReference type="Rhea" id="RHEA:55040"/>
        <dbReference type="Rhea" id="RHEA-COMP:9623"/>
        <dbReference type="Rhea" id="RHEA-COMP:9685"/>
        <dbReference type="Rhea" id="RHEA-COMP:10800"/>
        <dbReference type="Rhea" id="RHEA-COMP:14074"/>
        <dbReference type="ChEBI" id="CHEBI:15378"/>
        <dbReference type="ChEBI" id="CHEBI:16526"/>
        <dbReference type="ChEBI" id="CHEBI:64479"/>
        <dbReference type="ChEBI" id="CHEBI:78449"/>
        <dbReference type="ChEBI" id="CHEBI:83989"/>
        <dbReference type="ChEBI" id="CHEBI:138538"/>
        <dbReference type="EC" id="2.3.1.179"/>
    </reaction>
</comment>
<dbReference type="GO" id="GO:0004315">
    <property type="term" value="F:3-oxoacyl-[acyl-carrier-protein] synthase activity"/>
    <property type="evidence" value="ECO:0007669"/>
    <property type="project" value="UniProtKB-UniRule"/>
</dbReference>
<dbReference type="InterPro" id="IPR000794">
    <property type="entry name" value="Beta-ketoacyl_synthase"/>
</dbReference>
<dbReference type="PANTHER" id="PTHR11712:SF336">
    <property type="entry name" value="3-OXOACYL-[ACYL-CARRIER-PROTEIN] SYNTHASE, MITOCHONDRIAL"/>
    <property type="match status" value="1"/>
</dbReference>
<dbReference type="CDD" id="cd00834">
    <property type="entry name" value="KAS_I_II"/>
    <property type="match status" value="1"/>
</dbReference>
<evidence type="ECO:0000256" key="10">
    <source>
        <dbReference type="ARBA" id="ARBA00023315"/>
    </source>
</evidence>
<evidence type="ECO:0000256" key="11">
    <source>
        <dbReference type="ARBA" id="ARBA00024006"/>
    </source>
</evidence>
<feature type="active site" description="For beta-ketoacyl synthase activity" evidence="15">
    <location>
        <position position="163"/>
    </location>
</feature>
<dbReference type="SMART" id="SM00825">
    <property type="entry name" value="PKS_KS"/>
    <property type="match status" value="1"/>
</dbReference>
<dbReference type="GO" id="GO:0006633">
    <property type="term" value="P:fatty acid biosynthetic process"/>
    <property type="evidence" value="ECO:0007669"/>
    <property type="project" value="UniProtKB-UniRule"/>
</dbReference>
<dbReference type="InterPro" id="IPR017568">
    <property type="entry name" value="3-oxoacyl-ACP_synth-2"/>
</dbReference>
<comment type="catalytic activity">
    <reaction evidence="13 14">
        <text>a fatty acyl-[ACP] + malonyl-[ACP] + H(+) = a 3-oxoacyl-[ACP] + holo-[ACP] + CO2</text>
        <dbReference type="Rhea" id="RHEA:22836"/>
        <dbReference type="Rhea" id="RHEA-COMP:9623"/>
        <dbReference type="Rhea" id="RHEA-COMP:9685"/>
        <dbReference type="Rhea" id="RHEA-COMP:9916"/>
        <dbReference type="Rhea" id="RHEA-COMP:14125"/>
        <dbReference type="ChEBI" id="CHEBI:15378"/>
        <dbReference type="ChEBI" id="CHEBI:16526"/>
        <dbReference type="ChEBI" id="CHEBI:64479"/>
        <dbReference type="ChEBI" id="CHEBI:78449"/>
        <dbReference type="ChEBI" id="CHEBI:78776"/>
        <dbReference type="ChEBI" id="CHEBI:138651"/>
    </reaction>
</comment>
<evidence type="ECO:0000256" key="7">
    <source>
        <dbReference type="ARBA" id="ARBA00022832"/>
    </source>
</evidence>
<dbReference type="NCBIfam" id="NF004970">
    <property type="entry name" value="PRK06333.1"/>
    <property type="match status" value="1"/>
</dbReference>
<name>A0A1M5U7U1_9CLOT</name>
<dbReference type="Pfam" id="PF02801">
    <property type="entry name" value="Ketoacyl-synt_C"/>
    <property type="match status" value="1"/>
</dbReference>
<evidence type="ECO:0000256" key="2">
    <source>
        <dbReference type="ARBA" id="ARBA00008467"/>
    </source>
</evidence>
<evidence type="ECO:0000256" key="5">
    <source>
        <dbReference type="ARBA" id="ARBA00022516"/>
    </source>
</evidence>
<evidence type="ECO:0000256" key="4">
    <source>
        <dbReference type="ARBA" id="ARBA00014657"/>
    </source>
</evidence>
<evidence type="ECO:0000256" key="1">
    <source>
        <dbReference type="ARBA" id="ARBA00005194"/>
    </source>
</evidence>
<dbReference type="FunFam" id="3.40.47.10:FF:000009">
    <property type="entry name" value="3-oxoacyl-[acyl-carrier-protein] synthase 2"/>
    <property type="match status" value="1"/>
</dbReference>
<dbReference type="InterPro" id="IPR020841">
    <property type="entry name" value="PKS_Beta-ketoAc_synthase_dom"/>
</dbReference>
<dbReference type="InterPro" id="IPR016039">
    <property type="entry name" value="Thiolase-like"/>
</dbReference>
<keyword evidence="8" id="KW-0443">Lipid metabolism</keyword>
<evidence type="ECO:0000256" key="15">
    <source>
        <dbReference type="PIRSR" id="PIRSR000447-1"/>
    </source>
</evidence>
<proteinExistence type="inferred from homology"/>
<keyword evidence="7" id="KW-0276">Fatty acid metabolism</keyword>
<evidence type="ECO:0000313" key="18">
    <source>
        <dbReference type="EMBL" id="SHH59034.1"/>
    </source>
</evidence>
<dbReference type="UniPathway" id="UPA00094"/>
<dbReference type="InterPro" id="IPR018201">
    <property type="entry name" value="Ketoacyl_synth_AS"/>
</dbReference>
<comment type="function">
    <text evidence="11 14">Involved in the type II fatty acid elongation cycle. Catalyzes the elongation of a wide range of acyl-ACP by the addition of two carbons from malonyl-ACP to an acyl acceptor. Can efficiently catalyze the conversion of palmitoleoyl-ACP (cis-hexadec-9-enoyl-ACP) to cis-vaccenoyl-ACP (cis-octadec-11-enoyl-ACP), an essential step in the thermal regulation of fatty acid composition.</text>
</comment>
<keyword evidence="10 14" id="KW-0012">Acyltransferase</keyword>
<dbReference type="Proteomes" id="UP000184241">
    <property type="component" value="Unassembled WGS sequence"/>
</dbReference>
<evidence type="ECO:0000256" key="13">
    <source>
        <dbReference type="ARBA" id="ARBA00047659"/>
    </source>
</evidence>
<dbReference type="SUPFAM" id="SSF53901">
    <property type="entry name" value="Thiolase-like"/>
    <property type="match status" value="2"/>
</dbReference>
<evidence type="ECO:0000256" key="6">
    <source>
        <dbReference type="ARBA" id="ARBA00022679"/>
    </source>
</evidence>
<dbReference type="NCBIfam" id="NF005589">
    <property type="entry name" value="PRK07314.1"/>
    <property type="match status" value="1"/>
</dbReference>
<keyword evidence="5 14" id="KW-0444">Lipid biosynthesis</keyword>
<organism evidence="18 19">
    <name type="scientific">Clostridium intestinale DSM 6191</name>
    <dbReference type="NCBI Taxonomy" id="1121320"/>
    <lineage>
        <taxon>Bacteria</taxon>
        <taxon>Bacillati</taxon>
        <taxon>Bacillota</taxon>
        <taxon>Clostridia</taxon>
        <taxon>Eubacteriales</taxon>
        <taxon>Clostridiaceae</taxon>
        <taxon>Clostridium</taxon>
    </lineage>
</organism>
<feature type="domain" description="Ketosynthase family 3 (KS3)" evidence="17">
    <location>
        <begin position="2"/>
        <end position="409"/>
    </location>
</feature>
<keyword evidence="9 14" id="KW-0275">Fatty acid biosynthesis</keyword>
<dbReference type="EMBL" id="FQXU01000003">
    <property type="protein sequence ID" value="SHH59034.1"/>
    <property type="molecule type" value="Genomic_DNA"/>
</dbReference>
<dbReference type="PIRSF" id="PIRSF000447">
    <property type="entry name" value="KAS_II"/>
    <property type="match status" value="1"/>
</dbReference>
<protein>
    <recommendedName>
        <fullName evidence="4 14">3-oxoacyl-[acyl-carrier-protein] synthase 2</fullName>
        <ecNumber evidence="3 14">2.3.1.179</ecNumber>
    </recommendedName>
</protein>
<dbReference type="InterPro" id="IPR014031">
    <property type="entry name" value="Ketoacyl_synth_C"/>
</dbReference>
<dbReference type="NCBIfam" id="TIGR03150">
    <property type="entry name" value="fabF"/>
    <property type="match status" value="1"/>
</dbReference>
<dbReference type="PANTHER" id="PTHR11712">
    <property type="entry name" value="POLYKETIDE SYNTHASE-RELATED"/>
    <property type="match status" value="1"/>
</dbReference>
<comment type="pathway">
    <text evidence="1 14">Lipid metabolism; fatty acid biosynthesis.</text>
</comment>
<dbReference type="EC" id="2.3.1.179" evidence="3 14"/>
<evidence type="ECO:0000259" key="17">
    <source>
        <dbReference type="PROSITE" id="PS52004"/>
    </source>
</evidence>
<accession>A0A1M5U7U1</accession>
<evidence type="ECO:0000256" key="16">
    <source>
        <dbReference type="RuleBase" id="RU003694"/>
    </source>
</evidence>
<dbReference type="RefSeq" id="WP_073016252.1">
    <property type="nucleotide sequence ID" value="NZ_FQXU01000003.1"/>
</dbReference>
<dbReference type="PROSITE" id="PS00606">
    <property type="entry name" value="KS3_1"/>
    <property type="match status" value="1"/>
</dbReference>
<evidence type="ECO:0000313" key="19">
    <source>
        <dbReference type="Proteomes" id="UP000184241"/>
    </source>
</evidence>
<dbReference type="Pfam" id="PF00109">
    <property type="entry name" value="ketoacyl-synt"/>
    <property type="match status" value="1"/>
</dbReference>
<evidence type="ECO:0000256" key="14">
    <source>
        <dbReference type="PIRNR" id="PIRNR000447"/>
    </source>
</evidence>
<dbReference type="InterPro" id="IPR014030">
    <property type="entry name" value="Ketoacyl_synth_N"/>
</dbReference>
<evidence type="ECO:0000256" key="8">
    <source>
        <dbReference type="ARBA" id="ARBA00023098"/>
    </source>
</evidence>
<dbReference type="Gene3D" id="3.40.47.10">
    <property type="match status" value="1"/>
</dbReference>
<dbReference type="GO" id="GO:0005829">
    <property type="term" value="C:cytosol"/>
    <property type="evidence" value="ECO:0007669"/>
    <property type="project" value="TreeGrafter"/>
</dbReference>
<keyword evidence="6 14" id="KW-0808">Transferase</keyword>